<protein>
    <recommendedName>
        <fullName evidence="1">Neutral/alkaline non-lysosomal ceramidase C-terminal domain-containing protein</fullName>
    </recommendedName>
</protein>
<comment type="caution">
    <text evidence="2">The sequence shown here is derived from an EMBL/GenBank/DDBJ whole genome shotgun (WGS) entry which is preliminary data.</text>
</comment>
<dbReference type="InterPro" id="IPR031331">
    <property type="entry name" value="NEUT/ALK_ceramidase_C"/>
</dbReference>
<gene>
    <name evidence="2" type="ORF">FCG67_16485</name>
</gene>
<dbReference type="Pfam" id="PF17048">
    <property type="entry name" value="Ceramidse_alk_C"/>
    <property type="match status" value="1"/>
</dbReference>
<organism evidence="2 3">
    <name type="scientific">Rhodococcus oryzae</name>
    <dbReference type="NCBI Taxonomy" id="2571143"/>
    <lineage>
        <taxon>Bacteria</taxon>
        <taxon>Bacillati</taxon>
        <taxon>Actinomycetota</taxon>
        <taxon>Actinomycetes</taxon>
        <taxon>Mycobacteriales</taxon>
        <taxon>Nocardiaceae</taxon>
        <taxon>Rhodococcus</taxon>
    </lineage>
</organism>
<dbReference type="Gene3D" id="2.60.40.2300">
    <property type="entry name" value="Neutral/alkaline non-lysosomal ceramidase, C-terminal domain"/>
    <property type="match status" value="1"/>
</dbReference>
<sequence>MISLIERTRTIPRIGRAAIEGLDRAVDLRAGRYRIQHFGDHKGREGKISEFTGTSAEFEI</sequence>
<proteinExistence type="predicted"/>
<name>A0ABY2RL30_9NOCA</name>
<evidence type="ECO:0000313" key="3">
    <source>
        <dbReference type="Proteomes" id="UP000305109"/>
    </source>
</evidence>
<evidence type="ECO:0000259" key="1">
    <source>
        <dbReference type="Pfam" id="PF17048"/>
    </source>
</evidence>
<keyword evidence="3" id="KW-1185">Reference proteome</keyword>
<dbReference type="EMBL" id="SUMD01000007">
    <property type="protein sequence ID" value="TJZ76818.1"/>
    <property type="molecule type" value="Genomic_DNA"/>
</dbReference>
<accession>A0ABY2RL30</accession>
<evidence type="ECO:0000313" key="2">
    <source>
        <dbReference type="EMBL" id="TJZ76818.1"/>
    </source>
</evidence>
<reference evidence="2 3" key="1">
    <citation type="submission" date="2019-04" db="EMBL/GenBank/DDBJ databases">
        <title>Rhodococcus oryzae sp. nov., a novel actinomycete isolated from rhizosphere soil of rice (Oryza sativa L.).</title>
        <authorList>
            <person name="Li C."/>
        </authorList>
    </citation>
    <scope>NUCLEOTIDE SEQUENCE [LARGE SCALE GENOMIC DNA]</scope>
    <source>
        <strain evidence="2 3">NEAU-CX67</strain>
    </source>
</reference>
<dbReference type="Proteomes" id="UP000305109">
    <property type="component" value="Unassembled WGS sequence"/>
</dbReference>
<feature type="domain" description="Neutral/alkaline non-lysosomal ceramidase C-terminal" evidence="1">
    <location>
        <begin position="27"/>
        <end position="60"/>
    </location>
</feature>
<dbReference type="InterPro" id="IPR038445">
    <property type="entry name" value="NCDase_C_sf"/>
</dbReference>